<reference evidence="4 5" key="1">
    <citation type="submission" date="2015-10" db="EMBL/GenBank/DDBJ databases">
        <title>Genome sequencing of Penicillium freii.</title>
        <authorList>
            <person name="Nguyen H.D."/>
            <person name="Visagie C.M."/>
            <person name="Seifert K.A."/>
        </authorList>
    </citation>
    <scope>NUCLEOTIDE SEQUENCE [LARGE SCALE GENOMIC DNA]</scope>
    <source>
        <strain evidence="4 5">DAOM 242723</strain>
    </source>
</reference>
<dbReference type="InterPro" id="IPR000504">
    <property type="entry name" value="RRM_dom"/>
</dbReference>
<protein>
    <recommendedName>
        <fullName evidence="3">RRM domain-containing protein</fullName>
    </recommendedName>
</protein>
<feature type="domain" description="RRM" evidence="3">
    <location>
        <begin position="100"/>
        <end position="173"/>
    </location>
</feature>
<dbReference type="SMART" id="SM00360">
    <property type="entry name" value="RRM"/>
    <property type="match status" value="1"/>
</dbReference>
<evidence type="ECO:0000256" key="1">
    <source>
        <dbReference type="PROSITE-ProRule" id="PRU00176"/>
    </source>
</evidence>
<feature type="compositionally biased region" description="Basic and acidic residues" evidence="2">
    <location>
        <begin position="60"/>
        <end position="79"/>
    </location>
</feature>
<organism evidence="4 5">
    <name type="scientific">Penicillium freii</name>
    <dbReference type="NCBI Taxonomy" id="48697"/>
    <lineage>
        <taxon>Eukaryota</taxon>
        <taxon>Fungi</taxon>
        <taxon>Dikarya</taxon>
        <taxon>Ascomycota</taxon>
        <taxon>Pezizomycotina</taxon>
        <taxon>Eurotiomycetes</taxon>
        <taxon>Eurotiomycetidae</taxon>
        <taxon>Eurotiales</taxon>
        <taxon>Aspergillaceae</taxon>
        <taxon>Penicillium</taxon>
    </lineage>
</organism>
<dbReference type="EMBL" id="LLXE01000059">
    <property type="protein sequence ID" value="KUM63998.1"/>
    <property type="molecule type" value="Genomic_DNA"/>
</dbReference>
<dbReference type="GO" id="GO:0003723">
    <property type="term" value="F:RNA binding"/>
    <property type="evidence" value="ECO:0007669"/>
    <property type="project" value="UniProtKB-UniRule"/>
</dbReference>
<sequence>MQGDEVMKSDTASANGSLRSRKRSKSRESERRRPRRDRDDYRSSGDFYRGGGRARSHSRSPYDDRHYQPNRRQREEERRPRRGSPSRKSPEPNEDERDRRTIFVQQLASCLRPKDLITFFEKAGPVKDAQIVKDRVSGRSKGVGYVEFKNEESVSTTFLACTRDKSLDLRRKA</sequence>
<dbReference type="InterPro" id="IPR006509">
    <property type="entry name" value="RBM39_SF"/>
</dbReference>
<feature type="compositionally biased region" description="Basic and acidic residues" evidence="2">
    <location>
        <begin position="88"/>
        <end position="100"/>
    </location>
</feature>
<keyword evidence="1" id="KW-0694">RNA-binding</keyword>
<evidence type="ECO:0000313" key="4">
    <source>
        <dbReference type="EMBL" id="KUM63998.1"/>
    </source>
</evidence>
<feature type="region of interest" description="Disordered" evidence="2">
    <location>
        <begin position="1"/>
        <end position="100"/>
    </location>
</feature>
<dbReference type="Pfam" id="PF00076">
    <property type="entry name" value="RRM_1"/>
    <property type="match status" value="1"/>
</dbReference>
<feature type="compositionally biased region" description="Basic and acidic residues" evidence="2">
    <location>
        <begin position="26"/>
        <end position="43"/>
    </location>
</feature>
<dbReference type="STRING" id="48697.A0A117NQJ4"/>
<dbReference type="GO" id="GO:0005634">
    <property type="term" value="C:nucleus"/>
    <property type="evidence" value="ECO:0007669"/>
    <property type="project" value="InterPro"/>
</dbReference>
<accession>A0A117NQJ4</accession>
<proteinExistence type="predicted"/>
<comment type="caution">
    <text evidence="4">The sequence shown here is derived from an EMBL/GenBank/DDBJ whole genome shotgun (WGS) entry which is preliminary data.</text>
</comment>
<dbReference type="AlphaFoldDB" id="A0A117NQJ4"/>
<dbReference type="GO" id="GO:0006397">
    <property type="term" value="P:mRNA processing"/>
    <property type="evidence" value="ECO:0007669"/>
    <property type="project" value="InterPro"/>
</dbReference>
<dbReference type="Gene3D" id="3.30.70.330">
    <property type="match status" value="1"/>
</dbReference>
<keyword evidence="5" id="KW-1185">Reference proteome</keyword>
<gene>
    <name evidence="4" type="ORF">ACN42_g3096</name>
</gene>
<evidence type="ECO:0000256" key="2">
    <source>
        <dbReference type="SAM" id="MobiDB-lite"/>
    </source>
</evidence>
<dbReference type="InterPro" id="IPR035979">
    <property type="entry name" value="RBD_domain_sf"/>
</dbReference>
<dbReference type="SUPFAM" id="SSF54928">
    <property type="entry name" value="RNA-binding domain, RBD"/>
    <property type="match status" value="1"/>
</dbReference>
<dbReference type="InterPro" id="IPR012677">
    <property type="entry name" value="Nucleotide-bd_a/b_plait_sf"/>
</dbReference>
<dbReference type="PANTHER" id="PTHR48036">
    <property type="entry name" value="SPLICING FACTOR (PAD-1), PUTATIVE (AFU_ORTHOLOGUE AFUA_1G15810)-RELATED"/>
    <property type="match status" value="1"/>
</dbReference>
<evidence type="ECO:0000259" key="3">
    <source>
        <dbReference type="PROSITE" id="PS50102"/>
    </source>
</evidence>
<evidence type="ECO:0000313" key="5">
    <source>
        <dbReference type="Proteomes" id="UP000055045"/>
    </source>
</evidence>
<dbReference type="Proteomes" id="UP000055045">
    <property type="component" value="Unassembled WGS sequence"/>
</dbReference>
<name>A0A117NQJ4_PENFR</name>
<dbReference type="PROSITE" id="PS50102">
    <property type="entry name" value="RRM"/>
    <property type="match status" value="1"/>
</dbReference>